<comment type="caution">
    <text evidence="1">The sequence shown here is derived from an EMBL/GenBank/DDBJ whole genome shotgun (WGS) entry which is preliminary data.</text>
</comment>
<protein>
    <submittedName>
        <fullName evidence="1">Uncharacterized protein</fullName>
    </submittedName>
</protein>
<proteinExistence type="predicted"/>
<name>A0ACC1T8I0_9APHY</name>
<sequence length="110" mass="12388">MPTYTFAVWAPDYTDPDALNRRLSVRPKHFENAKPLIDKGVMRLGGALLDPSSTEKKMIGSVVVYEAESLEACRKIVEEDIYYTAGVWDKEKLVILPWISAAPLPPMHLD</sequence>
<evidence type="ECO:0000313" key="1">
    <source>
        <dbReference type="EMBL" id="KAJ3555706.1"/>
    </source>
</evidence>
<reference evidence="1" key="1">
    <citation type="submission" date="2022-07" db="EMBL/GenBank/DDBJ databases">
        <title>Genome Sequence of Phlebia brevispora.</title>
        <authorList>
            <person name="Buettner E."/>
        </authorList>
    </citation>
    <scope>NUCLEOTIDE SEQUENCE</scope>
    <source>
        <strain evidence="1">MPL23</strain>
    </source>
</reference>
<dbReference type="Proteomes" id="UP001148662">
    <property type="component" value="Unassembled WGS sequence"/>
</dbReference>
<evidence type="ECO:0000313" key="2">
    <source>
        <dbReference type="Proteomes" id="UP001148662"/>
    </source>
</evidence>
<dbReference type="EMBL" id="JANHOG010000306">
    <property type="protein sequence ID" value="KAJ3555706.1"/>
    <property type="molecule type" value="Genomic_DNA"/>
</dbReference>
<keyword evidence="2" id="KW-1185">Reference proteome</keyword>
<gene>
    <name evidence="1" type="ORF">NM688_g2428</name>
</gene>
<accession>A0ACC1T8I0</accession>
<organism evidence="1 2">
    <name type="scientific">Phlebia brevispora</name>
    <dbReference type="NCBI Taxonomy" id="194682"/>
    <lineage>
        <taxon>Eukaryota</taxon>
        <taxon>Fungi</taxon>
        <taxon>Dikarya</taxon>
        <taxon>Basidiomycota</taxon>
        <taxon>Agaricomycotina</taxon>
        <taxon>Agaricomycetes</taxon>
        <taxon>Polyporales</taxon>
        <taxon>Meruliaceae</taxon>
        <taxon>Phlebia</taxon>
    </lineage>
</organism>